<accession>A0A8H6U0Q6</accession>
<dbReference type="Proteomes" id="UP000620124">
    <property type="component" value="Unassembled WGS sequence"/>
</dbReference>
<reference evidence="2" key="1">
    <citation type="submission" date="2020-05" db="EMBL/GenBank/DDBJ databases">
        <title>Mycena genomes resolve the evolution of fungal bioluminescence.</title>
        <authorList>
            <person name="Tsai I.J."/>
        </authorList>
    </citation>
    <scope>NUCLEOTIDE SEQUENCE</scope>
    <source>
        <strain evidence="2">CCC161011</strain>
    </source>
</reference>
<dbReference type="AlphaFoldDB" id="A0A8H6U0Q6"/>
<protein>
    <submittedName>
        <fullName evidence="2">Uncharacterized protein</fullName>
    </submittedName>
</protein>
<proteinExistence type="predicted"/>
<gene>
    <name evidence="2" type="ORF">MVEN_02594100</name>
</gene>
<feature type="compositionally biased region" description="Basic and acidic residues" evidence="1">
    <location>
        <begin position="99"/>
        <end position="119"/>
    </location>
</feature>
<feature type="region of interest" description="Disordered" evidence="1">
    <location>
        <begin position="85"/>
        <end position="119"/>
    </location>
</feature>
<feature type="compositionally biased region" description="Polar residues" evidence="1">
    <location>
        <begin position="21"/>
        <end position="30"/>
    </location>
</feature>
<dbReference type="EMBL" id="JACAZI010000040">
    <property type="protein sequence ID" value="KAF7326751.1"/>
    <property type="molecule type" value="Genomic_DNA"/>
</dbReference>
<sequence>MTPPCGNAKASERESARNPMTKRTFQSANAVNKRRKKAQTGLEDILNTRLETDRAALEFSRKQDEERHKEQMAVLNAVADSLRGLRDEQERTNQMLRQQELDRREQEIRRREKELNIAE</sequence>
<evidence type="ECO:0000313" key="2">
    <source>
        <dbReference type="EMBL" id="KAF7326751.1"/>
    </source>
</evidence>
<evidence type="ECO:0000256" key="1">
    <source>
        <dbReference type="SAM" id="MobiDB-lite"/>
    </source>
</evidence>
<dbReference type="OrthoDB" id="10514103at2759"/>
<comment type="caution">
    <text evidence="2">The sequence shown here is derived from an EMBL/GenBank/DDBJ whole genome shotgun (WGS) entry which is preliminary data.</text>
</comment>
<feature type="region of interest" description="Disordered" evidence="1">
    <location>
        <begin position="1"/>
        <end position="40"/>
    </location>
</feature>
<name>A0A8H6U0Q6_9AGAR</name>
<evidence type="ECO:0000313" key="3">
    <source>
        <dbReference type="Proteomes" id="UP000620124"/>
    </source>
</evidence>
<organism evidence="2 3">
    <name type="scientific">Mycena venus</name>
    <dbReference type="NCBI Taxonomy" id="2733690"/>
    <lineage>
        <taxon>Eukaryota</taxon>
        <taxon>Fungi</taxon>
        <taxon>Dikarya</taxon>
        <taxon>Basidiomycota</taxon>
        <taxon>Agaricomycotina</taxon>
        <taxon>Agaricomycetes</taxon>
        <taxon>Agaricomycetidae</taxon>
        <taxon>Agaricales</taxon>
        <taxon>Marasmiineae</taxon>
        <taxon>Mycenaceae</taxon>
        <taxon>Mycena</taxon>
    </lineage>
</organism>
<keyword evidence="3" id="KW-1185">Reference proteome</keyword>